<dbReference type="GO" id="GO:0003700">
    <property type="term" value="F:DNA-binding transcription factor activity"/>
    <property type="evidence" value="ECO:0007669"/>
    <property type="project" value="InterPro"/>
</dbReference>
<name>A0A444PTH2_9MICO</name>
<evidence type="ECO:0000313" key="4">
    <source>
        <dbReference type="Proteomes" id="UP000288547"/>
    </source>
</evidence>
<organism evidence="3 4">
    <name type="scientific">Labedella phragmitis</name>
    <dbReference type="NCBI Taxonomy" id="2498849"/>
    <lineage>
        <taxon>Bacteria</taxon>
        <taxon>Bacillati</taxon>
        <taxon>Actinomycetota</taxon>
        <taxon>Actinomycetes</taxon>
        <taxon>Micrococcales</taxon>
        <taxon>Microbacteriaceae</taxon>
        <taxon>Labedella</taxon>
    </lineage>
</organism>
<dbReference type="InterPro" id="IPR000600">
    <property type="entry name" value="ROK"/>
</dbReference>
<evidence type="ECO:0000256" key="1">
    <source>
        <dbReference type="ARBA" id="ARBA00006479"/>
    </source>
</evidence>
<dbReference type="EMBL" id="RZNB01000003">
    <property type="protein sequence ID" value="RWZ51163.1"/>
    <property type="molecule type" value="Genomic_DNA"/>
</dbReference>
<feature type="domain" description="HTH marR-type" evidence="2">
    <location>
        <begin position="16"/>
        <end position="64"/>
    </location>
</feature>
<dbReference type="AlphaFoldDB" id="A0A444PTH2"/>
<dbReference type="InterPro" id="IPR000835">
    <property type="entry name" value="HTH_MarR-typ"/>
</dbReference>
<dbReference type="Gene3D" id="1.10.10.10">
    <property type="entry name" value="Winged helix-like DNA-binding domain superfamily/Winged helix DNA-binding domain"/>
    <property type="match status" value="1"/>
</dbReference>
<evidence type="ECO:0000259" key="2">
    <source>
        <dbReference type="Pfam" id="PF12802"/>
    </source>
</evidence>
<dbReference type="InterPro" id="IPR036388">
    <property type="entry name" value="WH-like_DNA-bd_sf"/>
</dbReference>
<dbReference type="SUPFAM" id="SSF46785">
    <property type="entry name" value="Winged helix' DNA-binding domain"/>
    <property type="match status" value="1"/>
</dbReference>
<gene>
    <name evidence="3" type="ORF">ELQ90_10300</name>
</gene>
<protein>
    <submittedName>
        <fullName evidence="3">ROK family transcriptional regulator</fullName>
    </submittedName>
</protein>
<sequence length="377" mass="38931">MERMATDGLIPSARELARQILIHGPVSRAELGRTLGLSAASLSRLTKTLADAGFVVEADGPPDRSLGRPVRPLDVRLDLGIVVGAKLTGDAVTVVATDLRAHVLRQIERDLDDRSPGAVARVLRDVIEEISAGDRVLAVGIGLGGLIDAGGVVRRAAFLDWTDVPLRDLLGLGDDTRLVIENDVIALTRGVHWFGVARGLRDLAVVTIGMGVGYGLVLDDRVVVRPDSGVGLAGHLPLDPGGWKCEEGHVGCASAMLTIPGIVGEASHRLERDVEYAELLELAAGGDPVATAVVLASGSALGRMLALVANLTAVGDVVIAGDGVALYAAAQDHVAGALRADRRPLAGPVRIIADAAGFDEWARGAAASAIQSLVLGG</sequence>
<reference evidence="3 4" key="1">
    <citation type="submission" date="2018-12" db="EMBL/GenBank/DDBJ databases">
        <authorList>
            <person name="Li F."/>
        </authorList>
    </citation>
    <scope>NUCLEOTIDE SEQUENCE [LARGE SCALE GENOMIC DNA]</scope>
    <source>
        <strain evidence="3 4">11W25H-1</strain>
    </source>
</reference>
<proteinExistence type="inferred from homology"/>
<comment type="caution">
    <text evidence="3">The sequence shown here is derived from an EMBL/GenBank/DDBJ whole genome shotgun (WGS) entry which is preliminary data.</text>
</comment>
<dbReference type="PANTHER" id="PTHR18964">
    <property type="entry name" value="ROK (REPRESSOR, ORF, KINASE) FAMILY"/>
    <property type="match status" value="1"/>
</dbReference>
<dbReference type="Gene3D" id="3.30.420.40">
    <property type="match status" value="2"/>
</dbReference>
<dbReference type="SUPFAM" id="SSF53067">
    <property type="entry name" value="Actin-like ATPase domain"/>
    <property type="match status" value="1"/>
</dbReference>
<dbReference type="Pfam" id="PF00480">
    <property type="entry name" value="ROK"/>
    <property type="match status" value="1"/>
</dbReference>
<comment type="similarity">
    <text evidence="1">Belongs to the ROK (NagC/XylR) family.</text>
</comment>
<dbReference type="Pfam" id="PF12802">
    <property type="entry name" value="MarR_2"/>
    <property type="match status" value="1"/>
</dbReference>
<dbReference type="InterPro" id="IPR036390">
    <property type="entry name" value="WH_DNA-bd_sf"/>
</dbReference>
<dbReference type="InterPro" id="IPR043129">
    <property type="entry name" value="ATPase_NBD"/>
</dbReference>
<dbReference type="PANTHER" id="PTHR18964:SF149">
    <property type="entry name" value="BIFUNCTIONAL UDP-N-ACETYLGLUCOSAMINE 2-EPIMERASE_N-ACETYLMANNOSAMINE KINASE"/>
    <property type="match status" value="1"/>
</dbReference>
<keyword evidence="4" id="KW-1185">Reference proteome</keyword>
<dbReference type="OrthoDB" id="3464494at2"/>
<evidence type="ECO:0000313" key="3">
    <source>
        <dbReference type="EMBL" id="RWZ51163.1"/>
    </source>
</evidence>
<dbReference type="Proteomes" id="UP000288547">
    <property type="component" value="Unassembled WGS sequence"/>
</dbReference>
<accession>A0A444PTH2</accession>